<dbReference type="Gene3D" id="3.40.50.300">
    <property type="entry name" value="P-loop containing nucleotide triphosphate hydrolases"/>
    <property type="match status" value="1"/>
</dbReference>
<dbReference type="InterPro" id="IPR001650">
    <property type="entry name" value="Helicase_C-like"/>
</dbReference>
<dbReference type="SMART" id="SM00490">
    <property type="entry name" value="HELICc"/>
    <property type="match status" value="1"/>
</dbReference>
<feature type="compositionally biased region" description="Basic residues" evidence="5">
    <location>
        <begin position="861"/>
        <end position="870"/>
    </location>
</feature>
<evidence type="ECO:0000256" key="2">
    <source>
        <dbReference type="ARBA" id="ARBA00022801"/>
    </source>
</evidence>
<dbReference type="AlphaFoldDB" id="W7ABI5"/>
<evidence type="ECO:0000313" key="9">
    <source>
        <dbReference type="Proteomes" id="UP000030640"/>
    </source>
</evidence>
<gene>
    <name evidence="8" type="ORF">C922_01063</name>
</gene>
<accession>W7ABI5</accession>
<dbReference type="GO" id="GO:0043596">
    <property type="term" value="C:nuclear replication fork"/>
    <property type="evidence" value="ECO:0007669"/>
    <property type="project" value="TreeGrafter"/>
</dbReference>
<dbReference type="InterPro" id="IPR049730">
    <property type="entry name" value="SNF2/RAD54-like_C"/>
</dbReference>
<evidence type="ECO:0000313" key="8">
    <source>
        <dbReference type="EMBL" id="EUD68663.1"/>
    </source>
</evidence>
<feature type="region of interest" description="Disordered" evidence="5">
    <location>
        <begin position="50"/>
        <end position="112"/>
    </location>
</feature>
<dbReference type="GO" id="GO:0005524">
    <property type="term" value="F:ATP binding"/>
    <property type="evidence" value="ECO:0007669"/>
    <property type="project" value="UniProtKB-KW"/>
</dbReference>
<dbReference type="VEuPathDB" id="PlasmoDB:C922_01063"/>
<dbReference type="CDD" id="cd18010">
    <property type="entry name" value="DEXHc_HARP_SMARCAL1"/>
    <property type="match status" value="1"/>
</dbReference>
<feature type="region of interest" description="Disordered" evidence="5">
    <location>
        <begin position="787"/>
        <end position="870"/>
    </location>
</feature>
<dbReference type="OrthoDB" id="2801544at2759"/>
<dbReference type="GeneID" id="20036337"/>
<dbReference type="GO" id="GO:0006281">
    <property type="term" value="P:DNA repair"/>
    <property type="evidence" value="ECO:0007669"/>
    <property type="project" value="TreeGrafter"/>
</dbReference>
<dbReference type="InterPro" id="IPR000330">
    <property type="entry name" value="SNF2_N"/>
</dbReference>
<evidence type="ECO:0000256" key="5">
    <source>
        <dbReference type="SAM" id="MobiDB-lite"/>
    </source>
</evidence>
<reference evidence="8 9" key="1">
    <citation type="submission" date="2013-02" db="EMBL/GenBank/DDBJ databases">
        <title>The Genome Sequence of Plasmodium inui San Antonio 1.</title>
        <authorList>
            <consortium name="The Broad Institute Genome Sequencing Platform"/>
            <consortium name="The Broad Institute Genome Sequencing Center for Infectious Disease"/>
            <person name="Neafsey D."/>
            <person name="Cheeseman I."/>
            <person name="Volkman S."/>
            <person name="Adams J."/>
            <person name="Walker B."/>
            <person name="Young S.K."/>
            <person name="Zeng Q."/>
            <person name="Gargeya S."/>
            <person name="Fitzgerald M."/>
            <person name="Haas B."/>
            <person name="Abouelleil A."/>
            <person name="Alvarado L."/>
            <person name="Arachchi H.M."/>
            <person name="Berlin A.M."/>
            <person name="Chapman S.B."/>
            <person name="Dewar J."/>
            <person name="Goldberg J."/>
            <person name="Griggs A."/>
            <person name="Gujja S."/>
            <person name="Hansen M."/>
            <person name="Howarth C."/>
            <person name="Imamovic A."/>
            <person name="Larimer J."/>
            <person name="McCowan C."/>
            <person name="Murphy C."/>
            <person name="Neiman D."/>
            <person name="Pearson M."/>
            <person name="Priest M."/>
            <person name="Roberts A."/>
            <person name="Saif S."/>
            <person name="Shea T."/>
            <person name="Sisk P."/>
            <person name="Sykes S."/>
            <person name="Wortman J."/>
            <person name="Nusbaum C."/>
            <person name="Birren B."/>
        </authorList>
    </citation>
    <scope>NUCLEOTIDE SEQUENCE [LARGE SCALE GENOMIC DNA]</scope>
    <source>
        <strain evidence="8 9">San Antonio 1</strain>
    </source>
</reference>
<dbReference type="InterPro" id="IPR038718">
    <property type="entry name" value="SNF2-like_sf"/>
</dbReference>
<evidence type="ECO:0008006" key="10">
    <source>
        <dbReference type="Google" id="ProtNLM"/>
    </source>
</evidence>
<sequence length="870" mass="99837">METFNFGKYNGKTFEEVFEKHKSYVTWVKNLENPSGSLIQFKEYVLEREKGEQGQLGHPGHLGRKSPAKWSRGQGWEDATSDGQQERGGGDTYRSRNSFDRSPSAVLKGIDTPGGSYKKEGYYEGLKSVNKMNSREYKTYERNIMNEISNSYNKSEKGERVELDIIVAFEIFSDDTFKIVQKDNNSNGGGRKFPSFKNFVPKELFKILSEFNPTLKKTNNSSCITFEADKYEYVLSNLKEKCTILGGIQSIPNFLLKCFKQYSQFSDPQKVSEMTANILTSTLCPYTKKNYDKMDMLMGEKLSAELKNFQREGVHFGLKKNGRVLIGDEMGLGKTLQALALMAFYQEDWPFIVVCPSSIRFQWKDQALRWLSHLLSEDEICVVKSGKTNIPRKCKMIIISYELITKNDKYRNGYKSIVCDESHYLKNSFSKRTKAITPIIRSAKRCVLLSGTPALNKPSELYEQVASIIPNLFNYHEFCERYCFKDKNIYTRKIEYVGCKHTEELHLFLTNTIMIRRLKKDVLKELPEKLRSKIPVEIPPKELSEILTYHRKLESKKNIDIADDLNDLPLSSGGNNEYGYGQSGISGIPNRDDEDNVSISQLFKMTGYAKVKAIKEYITYLIDADIKFLLFCHHKLVMDEIGDFLTEKKTMFIRVDGLTPIEKREVYIKSFQNDDHVRVALLSLTACGIGLNLTAANTVVFGELYWVPGQIIQAEDRAHRIGTTHEVVNIHYLIAQNTIDEIVWKIINRKWNTLTTALNGMEDSLNVKEVNKFDKFMTDLTNDANKSYPSSLVTTPKVRRRSSEHNKSVESASSNTKRDRDIRDFFKSSVKSDEKSNCGKKRSYDTPTNDCSSDSTSPLIVRKRYKTELR</sequence>
<dbReference type="Proteomes" id="UP000030640">
    <property type="component" value="Unassembled WGS sequence"/>
</dbReference>
<dbReference type="InterPro" id="IPR027417">
    <property type="entry name" value="P-loop_NTPase"/>
</dbReference>
<dbReference type="GO" id="GO:0016787">
    <property type="term" value="F:hydrolase activity"/>
    <property type="evidence" value="ECO:0007669"/>
    <property type="project" value="UniProtKB-KW"/>
</dbReference>
<dbReference type="GO" id="GO:0004386">
    <property type="term" value="F:helicase activity"/>
    <property type="evidence" value="ECO:0007669"/>
    <property type="project" value="UniProtKB-KW"/>
</dbReference>
<keyword evidence="1" id="KW-0547">Nucleotide-binding</keyword>
<dbReference type="Gene3D" id="3.40.50.10810">
    <property type="entry name" value="Tandem AAA-ATPase domain"/>
    <property type="match status" value="1"/>
</dbReference>
<keyword evidence="3" id="KW-0347">Helicase</keyword>
<dbReference type="PANTHER" id="PTHR45766:SF3">
    <property type="entry name" value="DNA ANNEALING HELICASE AND ENDONUCLEASE ZRANB3"/>
    <property type="match status" value="1"/>
</dbReference>
<dbReference type="PROSITE" id="PS51194">
    <property type="entry name" value="HELICASE_CTER"/>
    <property type="match status" value="1"/>
</dbReference>
<evidence type="ECO:0000256" key="3">
    <source>
        <dbReference type="ARBA" id="ARBA00022806"/>
    </source>
</evidence>
<proteinExistence type="predicted"/>
<keyword evidence="4" id="KW-0067">ATP-binding</keyword>
<feature type="compositionally biased region" description="Basic and acidic residues" evidence="5">
    <location>
        <begin position="816"/>
        <end position="837"/>
    </location>
</feature>
<evidence type="ECO:0000259" key="7">
    <source>
        <dbReference type="PROSITE" id="PS51194"/>
    </source>
</evidence>
<dbReference type="SMART" id="SM00487">
    <property type="entry name" value="DEXDc"/>
    <property type="match status" value="1"/>
</dbReference>
<organism evidence="8 9">
    <name type="scientific">Plasmodium inui San Antonio 1</name>
    <dbReference type="NCBI Taxonomy" id="1237626"/>
    <lineage>
        <taxon>Eukaryota</taxon>
        <taxon>Sar</taxon>
        <taxon>Alveolata</taxon>
        <taxon>Apicomplexa</taxon>
        <taxon>Aconoidasida</taxon>
        <taxon>Haemosporida</taxon>
        <taxon>Plasmodiidae</taxon>
        <taxon>Plasmodium</taxon>
        <taxon>Plasmodium (Plasmodium)</taxon>
    </lineage>
</organism>
<feature type="domain" description="Helicase C-terminal" evidence="7">
    <location>
        <begin position="613"/>
        <end position="762"/>
    </location>
</feature>
<dbReference type="GO" id="GO:0031297">
    <property type="term" value="P:replication fork processing"/>
    <property type="evidence" value="ECO:0007669"/>
    <property type="project" value="TreeGrafter"/>
</dbReference>
<dbReference type="PANTHER" id="PTHR45766">
    <property type="entry name" value="DNA ANNEALING HELICASE AND ENDONUCLEASE ZRANB3 FAMILY MEMBER"/>
    <property type="match status" value="1"/>
</dbReference>
<name>W7ABI5_9APIC</name>
<dbReference type="SUPFAM" id="SSF52540">
    <property type="entry name" value="P-loop containing nucleoside triphosphate hydrolases"/>
    <property type="match status" value="2"/>
</dbReference>
<dbReference type="InterPro" id="IPR046768">
    <property type="entry name" value="ExoX-like_C"/>
</dbReference>
<feature type="compositionally biased region" description="Polar residues" evidence="5">
    <location>
        <begin position="845"/>
        <end position="858"/>
    </location>
</feature>
<dbReference type="PROSITE" id="PS51192">
    <property type="entry name" value="HELICASE_ATP_BIND_1"/>
    <property type="match status" value="1"/>
</dbReference>
<dbReference type="GO" id="GO:0004520">
    <property type="term" value="F:DNA endonuclease activity"/>
    <property type="evidence" value="ECO:0007669"/>
    <property type="project" value="TreeGrafter"/>
</dbReference>
<dbReference type="Pfam" id="PF00176">
    <property type="entry name" value="SNF2-rel_dom"/>
    <property type="match status" value="1"/>
</dbReference>
<keyword evidence="9" id="KW-1185">Reference proteome</keyword>
<feature type="compositionally biased region" description="Basic and acidic residues" evidence="5">
    <location>
        <begin position="84"/>
        <end position="99"/>
    </location>
</feature>
<evidence type="ECO:0000256" key="1">
    <source>
        <dbReference type="ARBA" id="ARBA00022741"/>
    </source>
</evidence>
<keyword evidence="2" id="KW-0378">Hydrolase</keyword>
<dbReference type="EMBL" id="KI965462">
    <property type="protein sequence ID" value="EUD68663.1"/>
    <property type="molecule type" value="Genomic_DNA"/>
</dbReference>
<dbReference type="RefSeq" id="XP_008814893.1">
    <property type="nucleotide sequence ID" value="XM_008816671.1"/>
</dbReference>
<feature type="domain" description="Helicase ATP-binding" evidence="6">
    <location>
        <begin position="315"/>
        <end position="471"/>
    </location>
</feature>
<protein>
    <recommendedName>
        <fullName evidence="10">Adenosinetriphosphatase</fullName>
    </recommendedName>
</protein>
<dbReference type="Pfam" id="PF20600">
    <property type="entry name" value="ExoX-like_C"/>
    <property type="match status" value="1"/>
</dbReference>
<evidence type="ECO:0000256" key="4">
    <source>
        <dbReference type="ARBA" id="ARBA00022840"/>
    </source>
</evidence>
<dbReference type="CDD" id="cd18793">
    <property type="entry name" value="SF2_C_SNF"/>
    <property type="match status" value="1"/>
</dbReference>
<dbReference type="Pfam" id="PF00271">
    <property type="entry name" value="Helicase_C"/>
    <property type="match status" value="1"/>
</dbReference>
<evidence type="ECO:0000259" key="6">
    <source>
        <dbReference type="PROSITE" id="PS51192"/>
    </source>
</evidence>
<dbReference type="InterPro" id="IPR014001">
    <property type="entry name" value="Helicase_ATP-bd"/>
</dbReference>